<name>A0ABD3QBF6_9STRA</name>
<proteinExistence type="predicted"/>
<dbReference type="PANTHER" id="PTHR12224">
    <property type="entry name" value="BETA-1,4-MANNOSYL-GLYCOPROTEIN BETA-1,4-N-ACETYLGLUCOSAMINYL-TRANSFERASE"/>
    <property type="match status" value="1"/>
</dbReference>
<dbReference type="Proteomes" id="UP001516023">
    <property type="component" value="Unassembled WGS sequence"/>
</dbReference>
<evidence type="ECO:0008006" key="3">
    <source>
        <dbReference type="Google" id="ProtNLM"/>
    </source>
</evidence>
<sequence length="391" mass="44826">MTRTIHRSLSPSIKVSSNKTRKILLLVAASCVSLFLSTSSTNKLLPSLSGSNIFASAPTAENVSQGQDSAEERPGSLFDPVEIPLQCPRNSTQRRRVIDVTWVNSELPSLELRLNELWNVVDIFFISESTISWKAIPFKNQTLAPKPLYVTEHWDDFERFQSKMVIHVIPPEISLNTTYHGSYAIEMAQRDREWHAIQQVLNPKPDDLLIFADLDEIPRPGTIEKLACDPPDRMPPTPVCLHTKDSFYYYNYKCHIKFEWTSRPRVQLFQDGRTKCRSTMENASTHCSSCFGSLDYVRNKIMSNADPMEDSPLQLNNASILDRLRNCKDVYLRTELDKNMDFRESIDYGGIPLIVSKHPERWPYLLGKGPLYEEVEDNFTMTNKSMFPLVL</sequence>
<keyword evidence="2" id="KW-1185">Reference proteome</keyword>
<organism evidence="1 2">
    <name type="scientific">Cyclotella cryptica</name>
    <dbReference type="NCBI Taxonomy" id="29204"/>
    <lineage>
        <taxon>Eukaryota</taxon>
        <taxon>Sar</taxon>
        <taxon>Stramenopiles</taxon>
        <taxon>Ochrophyta</taxon>
        <taxon>Bacillariophyta</taxon>
        <taxon>Coscinodiscophyceae</taxon>
        <taxon>Thalassiosirophycidae</taxon>
        <taxon>Stephanodiscales</taxon>
        <taxon>Stephanodiscaceae</taxon>
        <taxon>Cyclotella</taxon>
    </lineage>
</organism>
<gene>
    <name evidence="1" type="ORF">HJC23_004538</name>
</gene>
<evidence type="ECO:0000313" key="2">
    <source>
        <dbReference type="Proteomes" id="UP001516023"/>
    </source>
</evidence>
<reference evidence="1 2" key="1">
    <citation type="journal article" date="2020" name="G3 (Bethesda)">
        <title>Improved Reference Genome for Cyclotella cryptica CCMP332, a Model for Cell Wall Morphogenesis, Salinity Adaptation, and Lipid Production in Diatoms (Bacillariophyta).</title>
        <authorList>
            <person name="Roberts W.R."/>
            <person name="Downey K.M."/>
            <person name="Ruck E.C."/>
            <person name="Traller J.C."/>
            <person name="Alverson A.J."/>
        </authorList>
    </citation>
    <scope>NUCLEOTIDE SEQUENCE [LARGE SCALE GENOMIC DNA]</scope>
    <source>
        <strain evidence="1 2">CCMP332</strain>
    </source>
</reference>
<dbReference type="Pfam" id="PF04724">
    <property type="entry name" value="Glyco_transf_17"/>
    <property type="match status" value="1"/>
</dbReference>
<accession>A0ABD3QBF6</accession>
<protein>
    <recommendedName>
        <fullName evidence="3">Glycosyltransferase family 17 protein</fullName>
    </recommendedName>
</protein>
<dbReference type="EMBL" id="JABMIG020000056">
    <property type="protein sequence ID" value="KAL3797246.1"/>
    <property type="molecule type" value="Genomic_DNA"/>
</dbReference>
<dbReference type="AlphaFoldDB" id="A0ABD3QBF6"/>
<comment type="caution">
    <text evidence="1">The sequence shown here is derived from an EMBL/GenBank/DDBJ whole genome shotgun (WGS) entry which is preliminary data.</text>
</comment>
<dbReference type="InterPro" id="IPR006813">
    <property type="entry name" value="Glyco_trans_17"/>
</dbReference>
<dbReference type="PANTHER" id="PTHR12224:SF0">
    <property type="entry name" value="BETA-1,4-MANNOSYL-GLYCOPROTEIN 4-BETA-N-ACETYLGLUCOSAMINYLTRANSFERASE"/>
    <property type="match status" value="1"/>
</dbReference>
<evidence type="ECO:0000313" key="1">
    <source>
        <dbReference type="EMBL" id="KAL3797246.1"/>
    </source>
</evidence>